<sequence length="305" mass="35844">MHKRIRAKIESYISIQNILNQNLNPFESDPSAKSQVQSFLQNCKRLEKMFVKLNQPTEWITAENNKLFKQLVKNAQVLEIAINRLVADTNDFELLINLNIHLRNIKRGIQLRRINSGYLLHNLCEKYQSQLEQYGTSEEFLQAYRQILLDIEGNILNRKKIKDQNERNRKEFNDLVAGINQFLKDKLDWTINSYQETHPELYFKYYSARKLKKSNSRHYSIRGSIVNKDTGQPISYGTVSVLENNLQAKITKNGNFNFMNFPEGEFTLKIENIRYHTSQQIIKRYSNEHLNLKIELQALPVAHPG</sequence>
<gene>
    <name evidence="1" type="ORF">BXY64_2034</name>
</gene>
<dbReference type="OrthoDB" id="1113594at2"/>
<protein>
    <submittedName>
        <fullName evidence="1">Carboxypeptidase-like protein</fullName>
    </submittedName>
</protein>
<reference evidence="1 2" key="1">
    <citation type="submission" date="2018-09" db="EMBL/GenBank/DDBJ databases">
        <title>Genomic Encyclopedia of Archaeal and Bacterial Type Strains, Phase II (KMG-II): from individual species to whole genera.</title>
        <authorList>
            <person name="Goeker M."/>
        </authorList>
    </citation>
    <scope>NUCLEOTIDE SEQUENCE [LARGE SCALE GENOMIC DNA]</scope>
    <source>
        <strain evidence="1 2">DSM 21950</strain>
    </source>
</reference>
<dbReference type="Gene3D" id="2.60.40.1120">
    <property type="entry name" value="Carboxypeptidase-like, regulatory domain"/>
    <property type="match status" value="1"/>
</dbReference>
<dbReference type="SUPFAM" id="SSF49464">
    <property type="entry name" value="Carboxypeptidase regulatory domain-like"/>
    <property type="match status" value="1"/>
</dbReference>
<dbReference type="AlphaFoldDB" id="A0A419X2W3"/>
<comment type="caution">
    <text evidence="1">The sequence shown here is derived from an EMBL/GenBank/DDBJ whole genome shotgun (WGS) entry which is preliminary data.</text>
</comment>
<keyword evidence="1" id="KW-0378">Hydrolase</keyword>
<dbReference type="InterPro" id="IPR008969">
    <property type="entry name" value="CarboxyPept-like_regulatory"/>
</dbReference>
<keyword evidence="1" id="KW-0645">Protease</keyword>
<dbReference type="GO" id="GO:0004180">
    <property type="term" value="F:carboxypeptidase activity"/>
    <property type="evidence" value="ECO:0007669"/>
    <property type="project" value="UniProtKB-KW"/>
</dbReference>
<dbReference type="Pfam" id="PF13715">
    <property type="entry name" value="CarbopepD_reg_2"/>
    <property type="match status" value="1"/>
</dbReference>
<keyword evidence="2" id="KW-1185">Reference proteome</keyword>
<keyword evidence="1" id="KW-0121">Carboxypeptidase</keyword>
<dbReference type="Proteomes" id="UP000284531">
    <property type="component" value="Unassembled WGS sequence"/>
</dbReference>
<dbReference type="EMBL" id="RAPQ01000009">
    <property type="protein sequence ID" value="RKE01959.1"/>
    <property type="molecule type" value="Genomic_DNA"/>
</dbReference>
<accession>A0A419X2W3</accession>
<name>A0A419X2W3_9BACT</name>
<organism evidence="1 2">
    <name type="scientific">Marinifilum flexuosum</name>
    <dbReference type="NCBI Taxonomy" id="1117708"/>
    <lineage>
        <taxon>Bacteria</taxon>
        <taxon>Pseudomonadati</taxon>
        <taxon>Bacteroidota</taxon>
        <taxon>Bacteroidia</taxon>
        <taxon>Marinilabiliales</taxon>
        <taxon>Marinifilaceae</taxon>
    </lineage>
</organism>
<evidence type="ECO:0000313" key="2">
    <source>
        <dbReference type="Proteomes" id="UP000284531"/>
    </source>
</evidence>
<proteinExistence type="predicted"/>
<evidence type="ECO:0000313" key="1">
    <source>
        <dbReference type="EMBL" id="RKE01959.1"/>
    </source>
</evidence>
<dbReference type="RefSeq" id="WP_120239831.1">
    <property type="nucleotide sequence ID" value="NZ_RAPQ01000009.1"/>
</dbReference>